<dbReference type="SUPFAM" id="SSF53474">
    <property type="entry name" value="alpha/beta-Hydrolases"/>
    <property type="match status" value="1"/>
</dbReference>
<proteinExistence type="inferred from homology"/>
<dbReference type="GO" id="GO:0004301">
    <property type="term" value="F:epoxide hydrolase activity"/>
    <property type="evidence" value="ECO:0007669"/>
    <property type="project" value="TreeGrafter"/>
</dbReference>
<dbReference type="PRINTS" id="PR00412">
    <property type="entry name" value="EPOXHYDRLASE"/>
</dbReference>
<feature type="active site" description="Proton donor" evidence="4">
    <location>
        <position position="312"/>
    </location>
</feature>
<dbReference type="AlphaFoldDB" id="A0AAV9NWA8"/>
<dbReference type="Proteomes" id="UP001337655">
    <property type="component" value="Unassembled WGS sequence"/>
</dbReference>
<dbReference type="PIRSF" id="PIRSF001112">
    <property type="entry name" value="Epoxide_hydrolase"/>
    <property type="match status" value="1"/>
</dbReference>
<dbReference type="InterPro" id="IPR000639">
    <property type="entry name" value="Epox_hydrolase-like"/>
</dbReference>
<dbReference type="InterPro" id="IPR010497">
    <property type="entry name" value="Epoxide_hydro_N"/>
</dbReference>
<evidence type="ECO:0000256" key="3">
    <source>
        <dbReference type="ARBA" id="ARBA00022801"/>
    </source>
</evidence>
<evidence type="ECO:0000313" key="6">
    <source>
        <dbReference type="EMBL" id="KAK5164204.1"/>
    </source>
</evidence>
<dbReference type="Pfam" id="PF06441">
    <property type="entry name" value="EHN"/>
    <property type="match status" value="1"/>
</dbReference>
<organism evidence="6 7">
    <name type="scientific">Saxophila tyrrhenica</name>
    <dbReference type="NCBI Taxonomy" id="1690608"/>
    <lineage>
        <taxon>Eukaryota</taxon>
        <taxon>Fungi</taxon>
        <taxon>Dikarya</taxon>
        <taxon>Ascomycota</taxon>
        <taxon>Pezizomycotina</taxon>
        <taxon>Dothideomycetes</taxon>
        <taxon>Dothideomycetidae</taxon>
        <taxon>Mycosphaerellales</taxon>
        <taxon>Extremaceae</taxon>
        <taxon>Saxophila</taxon>
    </lineage>
</organism>
<accession>A0AAV9NWA8</accession>
<sequence length="408" mass="45826">MATPKPYQISIADANLEDLQQRLRLTKLPPQLESKDEWQFGVPVGEVRRLLDHWKNRFNWRQQEEELNQLPHFITKATVDGFGDLDIHFVHQRRNVQGAISLLFSHGWPGSFVEVTKLLRQLNKQPDGPHFHVVAPSLPNFGFSSGVTKHGFGLPQYAETFHKLMLQLGYHEYVTQGGDWGFSVTRAIGTLYPKHCKASHINMALVGPPKWITNPVQALQHAVTPYTAQERAALARTEWFYRNSYGYNLLQSTKPQTIGFALADSPAALLAWVYEKLHDWTDSYAWSDDEILTWVCIYWFSTAGPATSVRIYYEATHASSELNMTTQSLTGWVPHVPLGIAHFPKDIHVVPSSWAKTLGPVSFESEHSRGGHFATLEEPAAVAADLVAMFERGGPCFGVVSSASGYKD</sequence>
<dbReference type="RefSeq" id="XP_064654497.1">
    <property type="nucleotide sequence ID" value="XM_064807124.1"/>
</dbReference>
<feature type="active site" description="Nucleophile" evidence="4">
    <location>
        <position position="179"/>
    </location>
</feature>
<evidence type="ECO:0000256" key="2">
    <source>
        <dbReference type="ARBA" id="ARBA00022797"/>
    </source>
</evidence>
<dbReference type="PANTHER" id="PTHR21661">
    <property type="entry name" value="EPOXIDE HYDROLASE 1-RELATED"/>
    <property type="match status" value="1"/>
</dbReference>
<dbReference type="InterPro" id="IPR029058">
    <property type="entry name" value="AB_hydrolase_fold"/>
</dbReference>
<evidence type="ECO:0000256" key="4">
    <source>
        <dbReference type="PIRSR" id="PIRSR001112-1"/>
    </source>
</evidence>
<name>A0AAV9NWA8_9PEZI</name>
<dbReference type="GeneID" id="89931228"/>
<dbReference type="PANTHER" id="PTHR21661:SF35">
    <property type="entry name" value="EPOXIDE HYDROLASE"/>
    <property type="match status" value="1"/>
</dbReference>
<feature type="active site" description="Proton acceptor" evidence="4">
    <location>
        <position position="372"/>
    </location>
</feature>
<reference evidence="6 7" key="1">
    <citation type="submission" date="2023-08" db="EMBL/GenBank/DDBJ databases">
        <title>Black Yeasts Isolated from many extreme environments.</title>
        <authorList>
            <person name="Coleine C."/>
            <person name="Stajich J.E."/>
            <person name="Selbmann L."/>
        </authorList>
    </citation>
    <scope>NUCLEOTIDE SEQUENCE [LARGE SCALE GENOMIC DNA]</scope>
    <source>
        <strain evidence="6 7">CCFEE 5935</strain>
    </source>
</reference>
<evidence type="ECO:0000313" key="7">
    <source>
        <dbReference type="Proteomes" id="UP001337655"/>
    </source>
</evidence>
<evidence type="ECO:0000256" key="1">
    <source>
        <dbReference type="ARBA" id="ARBA00010088"/>
    </source>
</evidence>
<comment type="caution">
    <text evidence="6">The sequence shown here is derived from an EMBL/GenBank/DDBJ whole genome shotgun (WGS) entry which is preliminary data.</text>
</comment>
<dbReference type="Gene3D" id="3.40.50.1820">
    <property type="entry name" value="alpha/beta hydrolase"/>
    <property type="match status" value="1"/>
</dbReference>
<evidence type="ECO:0000259" key="5">
    <source>
        <dbReference type="Pfam" id="PF06441"/>
    </source>
</evidence>
<protein>
    <recommendedName>
        <fullName evidence="5">Epoxide hydrolase N-terminal domain-containing protein</fullName>
    </recommendedName>
</protein>
<dbReference type="EMBL" id="JAVRRT010000020">
    <property type="protein sequence ID" value="KAK5164204.1"/>
    <property type="molecule type" value="Genomic_DNA"/>
</dbReference>
<keyword evidence="2" id="KW-0058">Aromatic hydrocarbons catabolism</keyword>
<keyword evidence="3" id="KW-0378">Hydrolase</keyword>
<comment type="similarity">
    <text evidence="1">Belongs to the peptidase S33 family.</text>
</comment>
<feature type="domain" description="Epoxide hydrolase N-terminal" evidence="5">
    <location>
        <begin position="4"/>
        <end position="115"/>
    </location>
</feature>
<keyword evidence="7" id="KW-1185">Reference proteome</keyword>
<dbReference type="InterPro" id="IPR016292">
    <property type="entry name" value="Epoxide_hydrolase"/>
</dbReference>
<dbReference type="GO" id="GO:0097176">
    <property type="term" value="P:epoxide metabolic process"/>
    <property type="evidence" value="ECO:0007669"/>
    <property type="project" value="TreeGrafter"/>
</dbReference>
<gene>
    <name evidence="6" type="ORF">LTR77_009898</name>
</gene>